<organism evidence="1 2">
    <name type="scientific">Pluteus cervinus</name>
    <dbReference type="NCBI Taxonomy" id="181527"/>
    <lineage>
        <taxon>Eukaryota</taxon>
        <taxon>Fungi</taxon>
        <taxon>Dikarya</taxon>
        <taxon>Basidiomycota</taxon>
        <taxon>Agaricomycotina</taxon>
        <taxon>Agaricomycetes</taxon>
        <taxon>Agaricomycetidae</taxon>
        <taxon>Agaricales</taxon>
        <taxon>Pluteineae</taxon>
        <taxon>Pluteaceae</taxon>
        <taxon>Pluteus</taxon>
    </lineage>
</organism>
<proteinExistence type="predicted"/>
<dbReference type="EMBL" id="ML208629">
    <property type="protein sequence ID" value="TFK61782.1"/>
    <property type="molecule type" value="Genomic_DNA"/>
</dbReference>
<name>A0ACD3A869_9AGAR</name>
<reference evidence="1 2" key="1">
    <citation type="journal article" date="2019" name="Nat. Ecol. Evol.">
        <title>Megaphylogeny resolves global patterns of mushroom evolution.</title>
        <authorList>
            <person name="Varga T."/>
            <person name="Krizsan K."/>
            <person name="Foldi C."/>
            <person name="Dima B."/>
            <person name="Sanchez-Garcia M."/>
            <person name="Sanchez-Ramirez S."/>
            <person name="Szollosi G.J."/>
            <person name="Szarkandi J.G."/>
            <person name="Papp V."/>
            <person name="Albert L."/>
            <person name="Andreopoulos W."/>
            <person name="Angelini C."/>
            <person name="Antonin V."/>
            <person name="Barry K.W."/>
            <person name="Bougher N.L."/>
            <person name="Buchanan P."/>
            <person name="Buyck B."/>
            <person name="Bense V."/>
            <person name="Catcheside P."/>
            <person name="Chovatia M."/>
            <person name="Cooper J."/>
            <person name="Damon W."/>
            <person name="Desjardin D."/>
            <person name="Finy P."/>
            <person name="Geml J."/>
            <person name="Haridas S."/>
            <person name="Hughes K."/>
            <person name="Justo A."/>
            <person name="Karasinski D."/>
            <person name="Kautmanova I."/>
            <person name="Kiss B."/>
            <person name="Kocsube S."/>
            <person name="Kotiranta H."/>
            <person name="LaButti K.M."/>
            <person name="Lechner B.E."/>
            <person name="Liimatainen K."/>
            <person name="Lipzen A."/>
            <person name="Lukacs Z."/>
            <person name="Mihaltcheva S."/>
            <person name="Morgado L.N."/>
            <person name="Niskanen T."/>
            <person name="Noordeloos M.E."/>
            <person name="Ohm R.A."/>
            <person name="Ortiz-Santana B."/>
            <person name="Ovrebo C."/>
            <person name="Racz N."/>
            <person name="Riley R."/>
            <person name="Savchenko A."/>
            <person name="Shiryaev A."/>
            <person name="Soop K."/>
            <person name="Spirin V."/>
            <person name="Szebenyi C."/>
            <person name="Tomsovsky M."/>
            <person name="Tulloss R.E."/>
            <person name="Uehling J."/>
            <person name="Grigoriev I.V."/>
            <person name="Vagvolgyi C."/>
            <person name="Papp T."/>
            <person name="Martin F.M."/>
            <person name="Miettinen O."/>
            <person name="Hibbett D.S."/>
            <person name="Nagy L.G."/>
        </authorList>
    </citation>
    <scope>NUCLEOTIDE SEQUENCE [LARGE SCALE GENOMIC DNA]</scope>
    <source>
        <strain evidence="1 2">NL-1719</strain>
    </source>
</reference>
<protein>
    <submittedName>
        <fullName evidence="1">Uncharacterized protein</fullName>
    </submittedName>
</protein>
<evidence type="ECO:0000313" key="2">
    <source>
        <dbReference type="Proteomes" id="UP000308600"/>
    </source>
</evidence>
<keyword evidence="2" id="KW-1185">Reference proteome</keyword>
<sequence>MYFPSTSRGAWSLRRFLQMSCFVWVWLQHWVFCIRGVSTSLTLGSARSFIGGARGGSGLVSGLTSSIMGEDFGWKGRPVSAHEGGSHAALLFVEGGRGLWFDDLHVEWAGDMHKRERKEEGEKGLVFPALGSFVAELQVVKHPRIRKRGLQYLRSKSHPDPLHVRGGYYSTPHLLRLAQHHPALIYAFWGWSLAFMSVTPPAYLRHPQRLQHQCFRLPGSLLDDFSVCSEYYWRG</sequence>
<evidence type="ECO:0000313" key="1">
    <source>
        <dbReference type="EMBL" id="TFK61782.1"/>
    </source>
</evidence>
<accession>A0ACD3A869</accession>
<gene>
    <name evidence="1" type="ORF">BDN72DRAFT_429299</name>
</gene>
<dbReference type="Proteomes" id="UP000308600">
    <property type="component" value="Unassembled WGS sequence"/>
</dbReference>